<evidence type="ECO:0000259" key="4">
    <source>
        <dbReference type="PROSITE" id="PS01124"/>
    </source>
</evidence>
<keyword evidence="1" id="KW-0805">Transcription regulation</keyword>
<evidence type="ECO:0000256" key="3">
    <source>
        <dbReference type="ARBA" id="ARBA00023163"/>
    </source>
</evidence>
<evidence type="ECO:0000256" key="1">
    <source>
        <dbReference type="ARBA" id="ARBA00023015"/>
    </source>
</evidence>
<evidence type="ECO:0000256" key="2">
    <source>
        <dbReference type="ARBA" id="ARBA00023125"/>
    </source>
</evidence>
<dbReference type="AlphaFoldDB" id="A0A917XDN0"/>
<dbReference type="RefSeq" id="WP_189264207.1">
    <property type="nucleotide sequence ID" value="NZ_BMML01000008.1"/>
</dbReference>
<organism evidence="5 6">
    <name type="scientific">Streptomyces fuscichromogenes</name>
    <dbReference type="NCBI Taxonomy" id="1324013"/>
    <lineage>
        <taxon>Bacteria</taxon>
        <taxon>Bacillati</taxon>
        <taxon>Actinomycetota</taxon>
        <taxon>Actinomycetes</taxon>
        <taxon>Kitasatosporales</taxon>
        <taxon>Streptomycetaceae</taxon>
        <taxon>Streptomyces</taxon>
    </lineage>
</organism>
<dbReference type="EMBL" id="BMML01000008">
    <property type="protein sequence ID" value="GGN13727.1"/>
    <property type="molecule type" value="Genomic_DNA"/>
</dbReference>
<dbReference type="Pfam" id="PF14525">
    <property type="entry name" value="AraC_binding_2"/>
    <property type="match status" value="1"/>
</dbReference>
<keyword evidence="3" id="KW-0804">Transcription</keyword>
<keyword evidence="2" id="KW-0238">DNA-binding</keyword>
<protein>
    <submittedName>
        <fullName evidence="5">Transcriptional regulator</fullName>
    </submittedName>
</protein>
<name>A0A917XDN0_9ACTN</name>
<keyword evidence="6" id="KW-1185">Reference proteome</keyword>
<dbReference type="PANTHER" id="PTHR46796">
    <property type="entry name" value="HTH-TYPE TRANSCRIPTIONAL ACTIVATOR RHAS-RELATED"/>
    <property type="match status" value="1"/>
</dbReference>
<feature type="domain" description="HTH araC/xylS-type" evidence="4">
    <location>
        <begin position="176"/>
        <end position="276"/>
    </location>
</feature>
<reference evidence="5" key="2">
    <citation type="submission" date="2020-09" db="EMBL/GenBank/DDBJ databases">
        <authorList>
            <person name="Sun Q."/>
            <person name="Zhou Y."/>
        </authorList>
    </citation>
    <scope>NUCLEOTIDE SEQUENCE</scope>
    <source>
        <strain evidence="5">CGMCC 4.7110</strain>
    </source>
</reference>
<dbReference type="PROSITE" id="PS01124">
    <property type="entry name" value="HTH_ARAC_FAMILY_2"/>
    <property type="match status" value="1"/>
</dbReference>
<dbReference type="InterPro" id="IPR018060">
    <property type="entry name" value="HTH_AraC"/>
</dbReference>
<dbReference type="SUPFAM" id="SSF46689">
    <property type="entry name" value="Homeodomain-like"/>
    <property type="match status" value="1"/>
</dbReference>
<reference evidence="5" key="1">
    <citation type="journal article" date="2014" name="Int. J. Syst. Evol. Microbiol.">
        <title>Complete genome sequence of Corynebacterium casei LMG S-19264T (=DSM 44701T), isolated from a smear-ripened cheese.</title>
        <authorList>
            <consortium name="US DOE Joint Genome Institute (JGI-PGF)"/>
            <person name="Walter F."/>
            <person name="Albersmeier A."/>
            <person name="Kalinowski J."/>
            <person name="Ruckert C."/>
        </authorList>
    </citation>
    <scope>NUCLEOTIDE SEQUENCE</scope>
    <source>
        <strain evidence="5">CGMCC 4.7110</strain>
    </source>
</reference>
<dbReference type="GO" id="GO:0003700">
    <property type="term" value="F:DNA-binding transcription factor activity"/>
    <property type="evidence" value="ECO:0007669"/>
    <property type="project" value="InterPro"/>
</dbReference>
<accession>A0A917XDN0</accession>
<dbReference type="InterPro" id="IPR050204">
    <property type="entry name" value="AraC_XylS_family_regulators"/>
</dbReference>
<gene>
    <name evidence="5" type="ORF">GCM10011578_041110</name>
</gene>
<dbReference type="Pfam" id="PF12833">
    <property type="entry name" value="HTH_18"/>
    <property type="match status" value="1"/>
</dbReference>
<evidence type="ECO:0000313" key="6">
    <source>
        <dbReference type="Proteomes" id="UP000653411"/>
    </source>
</evidence>
<dbReference type="GO" id="GO:0043565">
    <property type="term" value="F:sequence-specific DNA binding"/>
    <property type="evidence" value="ECO:0007669"/>
    <property type="project" value="InterPro"/>
</dbReference>
<sequence length="282" mass="30517">MLKSANPYGFELTIAGFYLGSVLAAVQRSGAMIASSGRKDDDDPVVIHAVTSGSITFDGAREGYSVQAGNLIVRDAGQPWRLACERNTASHVITIPRGLIRESSSRPTLLRHACVAELAGPEGQLIFEYLDMLRTTDLLDSQAASMMAERAFVSLVAGLLEGNSVQGPTDMGSIILTAKKVIEKNLEREDLSPALVAGRLGISVRTLHRAFSAGDQSVMSLIRQLRMEGARRDLLSSDETDVISRAAAKWHFSDASHFIRNFKSVHGVTPRAYMAERSEAAK</sequence>
<evidence type="ECO:0000313" key="5">
    <source>
        <dbReference type="EMBL" id="GGN13727.1"/>
    </source>
</evidence>
<comment type="caution">
    <text evidence="5">The sequence shown here is derived from an EMBL/GenBank/DDBJ whole genome shotgun (WGS) entry which is preliminary data.</text>
</comment>
<proteinExistence type="predicted"/>
<dbReference type="SMART" id="SM00342">
    <property type="entry name" value="HTH_ARAC"/>
    <property type="match status" value="1"/>
</dbReference>
<dbReference type="InterPro" id="IPR035418">
    <property type="entry name" value="AraC-bd_2"/>
</dbReference>
<dbReference type="InterPro" id="IPR009057">
    <property type="entry name" value="Homeodomain-like_sf"/>
</dbReference>
<dbReference type="Proteomes" id="UP000653411">
    <property type="component" value="Unassembled WGS sequence"/>
</dbReference>
<dbReference type="Gene3D" id="1.10.10.60">
    <property type="entry name" value="Homeodomain-like"/>
    <property type="match status" value="1"/>
</dbReference>